<keyword evidence="1" id="KW-0378">Hydrolase</keyword>
<dbReference type="Gene3D" id="3.40.50.1820">
    <property type="entry name" value="alpha/beta hydrolase"/>
    <property type="match status" value="1"/>
</dbReference>
<reference evidence="3 4" key="1">
    <citation type="journal article" date="2019" name="Fungal Biol. Biotechnol.">
        <title>Draft genome sequence of fastidious pathogen Ceratobasidium theobromae, which causes vascular-streak dieback in Theobroma cacao.</title>
        <authorList>
            <person name="Ali S.S."/>
            <person name="Asman A."/>
            <person name="Shao J."/>
            <person name="Firmansyah A.P."/>
            <person name="Susilo A.W."/>
            <person name="Rosmana A."/>
            <person name="McMahon P."/>
            <person name="Junaid M."/>
            <person name="Guest D."/>
            <person name="Kheng T.Y."/>
            <person name="Meinhardt L.W."/>
            <person name="Bailey B.A."/>
        </authorList>
    </citation>
    <scope>NUCLEOTIDE SEQUENCE [LARGE SCALE GENOMIC DNA]</scope>
    <source>
        <strain evidence="3 4">CT2</strain>
    </source>
</reference>
<proteinExistence type="predicted"/>
<sequence>MNPSNGQIKWSFDRSIKAIRGSLQLNTCIFVSTTAPDELSSRQLGREQTTSETRSCLGPLVVALRTLLGDIFPFLVIVTALKPDSKAPLMLAASVMGVPVELETRQSCSALQFVHLSGTTEIGLGIVGTPLAAALAASGITTKSITYDTSAEYIVTVAAGAAITTTYLAAQSIACPNQRFILSGYSKGALVVHGLSLSSSLKSKVASILVFGDPARNVNSPWPINNPSVDLAPKDGSSSSQNIASFCNTGDLFCAIPGYSLPAHLAYPTDGSIAVAAAFAKARP</sequence>
<evidence type="ECO:0000256" key="2">
    <source>
        <dbReference type="ARBA" id="ARBA00023157"/>
    </source>
</evidence>
<dbReference type="SMART" id="SM01110">
    <property type="entry name" value="Cutinase"/>
    <property type="match status" value="1"/>
</dbReference>
<keyword evidence="2" id="KW-1015">Disulfide bond</keyword>
<dbReference type="InterPro" id="IPR029058">
    <property type="entry name" value="AB_hydrolase_fold"/>
</dbReference>
<dbReference type="EMBL" id="SSOP01000097">
    <property type="protein sequence ID" value="KAB5591610.1"/>
    <property type="molecule type" value="Genomic_DNA"/>
</dbReference>
<dbReference type="AlphaFoldDB" id="A0A5N5QIP7"/>
<keyword evidence="4" id="KW-1185">Reference proteome</keyword>
<evidence type="ECO:0000313" key="3">
    <source>
        <dbReference type="EMBL" id="KAB5591610.1"/>
    </source>
</evidence>
<organism evidence="3 4">
    <name type="scientific">Ceratobasidium theobromae</name>
    <dbReference type="NCBI Taxonomy" id="1582974"/>
    <lineage>
        <taxon>Eukaryota</taxon>
        <taxon>Fungi</taxon>
        <taxon>Dikarya</taxon>
        <taxon>Basidiomycota</taxon>
        <taxon>Agaricomycotina</taxon>
        <taxon>Agaricomycetes</taxon>
        <taxon>Cantharellales</taxon>
        <taxon>Ceratobasidiaceae</taxon>
        <taxon>Ceratobasidium</taxon>
    </lineage>
</organism>
<dbReference type="Pfam" id="PF01083">
    <property type="entry name" value="Cutinase"/>
    <property type="match status" value="1"/>
</dbReference>
<name>A0A5N5QIP7_9AGAM</name>
<comment type="caution">
    <text evidence="3">The sequence shown here is derived from an EMBL/GenBank/DDBJ whole genome shotgun (WGS) entry which is preliminary data.</text>
</comment>
<dbReference type="OrthoDB" id="3225429at2759"/>
<accession>A0A5N5QIP7</accession>
<gene>
    <name evidence="3" type="ORF">CTheo_4958</name>
</gene>
<dbReference type="SUPFAM" id="SSF53474">
    <property type="entry name" value="alpha/beta-Hydrolases"/>
    <property type="match status" value="1"/>
</dbReference>
<protein>
    <recommendedName>
        <fullName evidence="5">Cutinase</fullName>
    </recommendedName>
</protein>
<dbReference type="PANTHER" id="PTHR33630">
    <property type="entry name" value="CUTINASE RV1984C-RELATED-RELATED"/>
    <property type="match status" value="1"/>
</dbReference>
<dbReference type="GO" id="GO:0052689">
    <property type="term" value="F:carboxylic ester hydrolase activity"/>
    <property type="evidence" value="ECO:0007669"/>
    <property type="project" value="UniProtKB-ARBA"/>
</dbReference>
<dbReference type="Proteomes" id="UP000383932">
    <property type="component" value="Unassembled WGS sequence"/>
</dbReference>
<evidence type="ECO:0008006" key="5">
    <source>
        <dbReference type="Google" id="ProtNLM"/>
    </source>
</evidence>
<evidence type="ECO:0000313" key="4">
    <source>
        <dbReference type="Proteomes" id="UP000383932"/>
    </source>
</evidence>
<evidence type="ECO:0000256" key="1">
    <source>
        <dbReference type="ARBA" id="ARBA00022801"/>
    </source>
</evidence>
<dbReference type="InterPro" id="IPR000675">
    <property type="entry name" value="Cutinase/axe"/>
</dbReference>
<dbReference type="PANTHER" id="PTHR33630:SF9">
    <property type="entry name" value="CUTINASE 4"/>
    <property type="match status" value="1"/>
</dbReference>